<sequence length="42" mass="5300">MKMIMPDKFDFPYDFIFIPFNSWMTFITNKNKFIFFIWPIIN</sequence>
<dbReference type="EMBL" id="JNCA01000014">
    <property type="protein sequence ID" value="KDN55314.1"/>
    <property type="molecule type" value="Genomic_DNA"/>
</dbReference>
<protein>
    <submittedName>
        <fullName evidence="1">Uncharacterized protein</fullName>
    </submittedName>
</protein>
<proteinExistence type="predicted"/>
<comment type="caution">
    <text evidence="1">The sequence shown here is derived from an EMBL/GenBank/DDBJ whole genome shotgun (WGS) entry which is preliminary data.</text>
</comment>
<organism evidence="1 2">
    <name type="scientific">Flavobacterium seoulense</name>
    <dbReference type="NCBI Taxonomy" id="1492738"/>
    <lineage>
        <taxon>Bacteria</taxon>
        <taxon>Pseudomonadati</taxon>
        <taxon>Bacteroidota</taxon>
        <taxon>Flavobacteriia</taxon>
        <taxon>Flavobacteriales</taxon>
        <taxon>Flavobacteriaceae</taxon>
        <taxon>Flavobacterium</taxon>
    </lineage>
</organism>
<dbReference type="Proteomes" id="UP000027064">
    <property type="component" value="Unassembled WGS sequence"/>
</dbReference>
<evidence type="ECO:0000313" key="2">
    <source>
        <dbReference type="Proteomes" id="UP000027064"/>
    </source>
</evidence>
<accession>A0A066WWJ4</accession>
<evidence type="ECO:0000313" key="1">
    <source>
        <dbReference type="EMBL" id="KDN55314.1"/>
    </source>
</evidence>
<dbReference type="AlphaFoldDB" id="A0A066WWJ4"/>
<name>A0A066WWJ4_9FLAO</name>
<keyword evidence="2" id="KW-1185">Reference proteome</keyword>
<reference evidence="1 2" key="1">
    <citation type="submission" date="2014-05" db="EMBL/GenBank/DDBJ databases">
        <title>Genome Sequence of Flavobacterium sp. EM1321.</title>
        <authorList>
            <person name="Shin S.-K."/>
            <person name="Yi H."/>
        </authorList>
    </citation>
    <scope>NUCLEOTIDE SEQUENCE [LARGE SCALE GENOMIC DNA]</scope>
    <source>
        <strain evidence="1 2">EM1321</strain>
    </source>
</reference>
<dbReference type="PATRIC" id="fig|1492738.3.peg.1433"/>
<gene>
    <name evidence="1" type="ORF">FEM21_14410</name>
</gene>